<feature type="transmembrane region" description="Helical" evidence="7">
    <location>
        <begin position="398"/>
        <end position="424"/>
    </location>
</feature>
<dbReference type="InterPro" id="IPR036259">
    <property type="entry name" value="MFS_trans_sf"/>
</dbReference>
<evidence type="ECO:0000256" key="7">
    <source>
        <dbReference type="SAM" id="Phobius"/>
    </source>
</evidence>
<feature type="transmembrane region" description="Helical" evidence="7">
    <location>
        <begin position="530"/>
        <end position="552"/>
    </location>
</feature>
<feature type="region of interest" description="Disordered" evidence="6">
    <location>
        <begin position="1"/>
        <end position="22"/>
    </location>
</feature>
<dbReference type="InterPro" id="IPR011701">
    <property type="entry name" value="MFS"/>
</dbReference>
<dbReference type="PROSITE" id="PS50850">
    <property type="entry name" value="MFS"/>
    <property type="match status" value="1"/>
</dbReference>
<evidence type="ECO:0000313" key="9">
    <source>
        <dbReference type="EMBL" id="AKV60031.1"/>
    </source>
</evidence>
<dbReference type="CDD" id="cd17321">
    <property type="entry name" value="MFS_MMR_MDR_like"/>
    <property type="match status" value="1"/>
</dbReference>
<feature type="transmembrane region" description="Helical" evidence="7">
    <location>
        <begin position="445"/>
        <end position="463"/>
    </location>
</feature>
<reference evidence="9 10" key="1">
    <citation type="submission" date="2015-08" db="EMBL/GenBank/DDBJ databases">
        <authorList>
            <person name="Babu N.S."/>
            <person name="Beckwith C.J."/>
            <person name="Beseler K.G."/>
            <person name="Brison A."/>
            <person name="Carone J.V."/>
            <person name="Caskin T.P."/>
            <person name="Diamond M."/>
            <person name="Durham M.E."/>
            <person name="Foxe J.M."/>
            <person name="Go M."/>
            <person name="Henderson B.A."/>
            <person name="Jones I.B."/>
            <person name="McGettigan J.A."/>
            <person name="Micheletti S.J."/>
            <person name="Nasrallah M.E."/>
            <person name="Ortiz D."/>
            <person name="Piller C.R."/>
            <person name="Privatt S.R."/>
            <person name="Schneider S.L."/>
            <person name="Sharp S."/>
            <person name="Smith T.C."/>
            <person name="Stanton J.D."/>
            <person name="Ullery H.E."/>
            <person name="Wilson R.J."/>
            <person name="Serrano M.G."/>
            <person name="Buck G."/>
            <person name="Lee V."/>
            <person name="Wang Y."/>
            <person name="Carvalho R."/>
            <person name="Voegtly L."/>
            <person name="Shi R."/>
            <person name="Duckworth R."/>
            <person name="Johnson A."/>
            <person name="Loviza R."/>
            <person name="Walstead R."/>
            <person name="Shah Z."/>
            <person name="Kiflezghi M."/>
            <person name="Wade K."/>
            <person name="Ball S.L."/>
            <person name="Bradley K.W."/>
            <person name="Asai D.J."/>
            <person name="Bowman C.A."/>
            <person name="Russell D.A."/>
            <person name="Pope W.H."/>
            <person name="Jacobs-Sera D."/>
            <person name="Hendrix R.W."/>
            <person name="Hatfull G.F."/>
        </authorList>
    </citation>
    <scope>NUCLEOTIDE SEQUENCE [LARGE SCALE GENOMIC DNA]</scope>
    <source>
        <strain evidence="9 10">PUDD_83A45</strain>
    </source>
</reference>
<dbReference type="GO" id="GO:0005886">
    <property type="term" value="C:plasma membrane"/>
    <property type="evidence" value="ECO:0007669"/>
    <property type="project" value="UniProtKB-SubCell"/>
</dbReference>
<dbReference type="SUPFAM" id="SSF103473">
    <property type="entry name" value="MFS general substrate transporter"/>
    <property type="match status" value="2"/>
</dbReference>
<dbReference type="EMBL" id="CP012342">
    <property type="protein sequence ID" value="AKV60031.1"/>
    <property type="molecule type" value="Genomic_DNA"/>
</dbReference>
<evidence type="ECO:0000256" key="5">
    <source>
        <dbReference type="ARBA" id="ARBA00023136"/>
    </source>
</evidence>
<evidence type="ECO:0000256" key="1">
    <source>
        <dbReference type="ARBA" id="ARBA00004651"/>
    </source>
</evidence>
<evidence type="ECO:0000256" key="4">
    <source>
        <dbReference type="ARBA" id="ARBA00022989"/>
    </source>
</evidence>
<comment type="subcellular location">
    <subcellularLocation>
        <location evidence="1">Cell membrane</location>
        <topology evidence="1">Multi-pass membrane protein</topology>
    </subcellularLocation>
</comment>
<feature type="transmembrane region" description="Helical" evidence="7">
    <location>
        <begin position="154"/>
        <end position="173"/>
    </location>
</feature>
<dbReference type="KEGG" id="crie:AK829_11640"/>
<evidence type="ECO:0000256" key="6">
    <source>
        <dbReference type="SAM" id="MobiDB-lite"/>
    </source>
</evidence>
<feature type="transmembrane region" description="Helical" evidence="7">
    <location>
        <begin position="32"/>
        <end position="57"/>
    </location>
</feature>
<keyword evidence="3 7" id="KW-0812">Transmembrane</keyword>
<feature type="transmembrane region" description="Helical" evidence="7">
    <location>
        <begin position="307"/>
        <end position="332"/>
    </location>
</feature>
<proteinExistence type="predicted"/>
<feature type="transmembrane region" description="Helical" evidence="7">
    <location>
        <begin position="98"/>
        <end position="123"/>
    </location>
</feature>
<dbReference type="Gene3D" id="1.20.1250.20">
    <property type="entry name" value="MFS general substrate transporter like domains"/>
    <property type="match status" value="1"/>
</dbReference>
<dbReference type="Gene3D" id="1.20.1720.10">
    <property type="entry name" value="Multidrug resistance protein D"/>
    <property type="match status" value="1"/>
</dbReference>
<protein>
    <submittedName>
        <fullName evidence="9">Multidrug transporter</fullName>
    </submittedName>
</protein>
<sequence length="564" mass="57791">MNTETTKTPEQTLQQDPQQTPAQSVQNRWKALGVLAAGLALIVMDGTIVGVALPTMIAALDLSLTNAQWVNAIYNVIFAALLLGSGRLGDRIGRRTTFAAGVTLFVAGSLLAAAATGAGSLIAARAVQGVGGALVLPATLSSVNSLFTGKDRAAAFGVWGAVMSGTAALGPLLGGVLTQYASWRWIFWVNLPLGLLVLAGIFAWVPQTHGKRNVRGVDVDGVLTSAIGFGLVVFGLIEATTLGWWTKKETLAIGGWEWPAHWSMSPVPFAIGIGLVFIGLFVRWELHRARNGRDALLDLSLFKVGTFSWGNLTAATVAIGEFSLMFVLPLFLINALGLSTLTAGTILATMALGAFGSGAAARHLAARLGAPGVVVLGLALEVIGVAVLAWVVAQQASIWFTIGALVVYGVGLGLASAQLTSTVLADIPEELSGAGSATQSTVRQLGSALGAAIAGSALAAAMAQKLPATLNNVSGLPGEVADQLSHATQSSAGAVIGQLRSAAPDSPLAAQLGPARDAVVTQLSAGFAQAAAWSIGFSAAFLVLGLLGAFMVRHHAKQSTHHSR</sequence>
<name>A0A0K1RFP1_9CORY</name>
<dbReference type="PANTHER" id="PTHR42718">
    <property type="entry name" value="MAJOR FACILITATOR SUPERFAMILY MULTIDRUG TRANSPORTER MFSC"/>
    <property type="match status" value="1"/>
</dbReference>
<dbReference type="Proteomes" id="UP000060016">
    <property type="component" value="Chromosome"/>
</dbReference>
<dbReference type="Pfam" id="PF07690">
    <property type="entry name" value="MFS_1"/>
    <property type="match status" value="1"/>
</dbReference>
<organism evidence="9 10">
    <name type="scientific">Corynebacterium riegelii</name>
    <dbReference type="NCBI Taxonomy" id="156976"/>
    <lineage>
        <taxon>Bacteria</taxon>
        <taxon>Bacillati</taxon>
        <taxon>Actinomycetota</taxon>
        <taxon>Actinomycetes</taxon>
        <taxon>Mycobacteriales</taxon>
        <taxon>Corynebacteriaceae</taxon>
        <taxon>Corynebacterium</taxon>
    </lineage>
</organism>
<keyword evidence="2" id="KW-0813">Transport</keyword>
<accession>A0A0K1RFP1</accession>
<evidence type="ECO:0000259" key="8">
    <source>
        <dbReference type="PROSITE" id="PS50850"/>
    </source>
</evidence>
<feature type="transmembrane region" description="Helical" evidence="7">
    <location>
        <begin position="69"/>
        <end position="86"/>
    </location>
</feature>
<feature type="domain" description="Major facilitator superfamily (MFS) profile" evidence="8">
    <location>
        <begin position="31"/>
        <end position="557"/>
    </location>
</feature>
<keyword evidence="4 7" id="KW-1133">Transmembrane helix</keyword>
<dbReference type="PATRIC" id="fig|156976.3.peg.2353"/>
<dbReference type="GO" id="GO:0022857">
    <property type="term" value="F:transmembrane transporter activity"/>
    <property type="evidence" value="ECO:0007669"/>
    <property type="project" value="InterPro"/>
</dbReference>
<gene>
    <name evidence="9" type="ORF">AK829_11640</name>
</gene>
<feature type="transmembrane region" description="Helical" evidence="7">
    <location>
        <begin position="226"/>
        <end position="246"/>
    </location>
</feature>
<dbReference type="AlphaFoldDB" id="A0A0K1RFP1"/>
<keyword evidence="10" id="KW-1185">Reference proteome</keyword>
<feature type="transmembrane region" description="Helical" evidence="7">
    <location>
        <begin position="338"/>
        <end position="361"/>
    </location>
</feature>
<evidence type="ECO:0000256" key="2">
    <source>
        <dbReference type="ARBA" id="ARBA00022448"/>
    </source>
</evidence>
<dbReference type="PANTHER" id="PTHR42718:SF9">
    <property type="entry name" value="MAJOR FACILITATOR SUPERFAMILY MULTIDRUG TRANSPORTER MFSC"/>
    <property type="match status" value="1"/>
</dbReference>
<evidence type="ECO:0000256" key="3">
    <source>
        <dbReference type="ARBA" id="ARBA00022692"/>
    </source>
</evidence>
<feature type="transmembrane region" description="Helical" evidence="7">
    <location>
        <begin position="373"/>
        <end position="392"/>
    </location>
</feature>
<evidence type="ECO:0000313" key="10">
    <source>
        <dbReference type="Proteomes" id="UP000060016"/>
    </source>
</evidence>
<dbReference type="InterPro" id="IPR020846">
    <property type="entry name" value="MFS_dom"/>
</dbReference>
<keyword evidence="5 7" id="KW-0472">Membrane</keyword>
<dbReference type="RefSeq" id="WP_052206539.1">
    <property type="nucleotide sequence ID" value="NZ_CP012342.1"/>
</dbReference>
<feature type="transmembrane region" description="Helical" evidence="7">
    <location>
        <begin position="266"/>
        <end position="286"/>
    </location>
</feature>
<feature type="transmembrane region" description="Helical" evidence="7">
    <location>
        <begin position="129"/>
        <end position="147"/>
    </location>
</feature>
<feature type="transmembrane region" description="Helical" evidence="7">
    <location>
        <begin position="185"/>
        <end position="205"/>
    </location>
</feature>